<reference evidence="2" key="1">
    <citation type="journal article" date="2019" name="Int. J. Syst. Evol. Microbiol.">
        <title>The Global Catalogue of Microorganisms (GCM) 10K type strain sequencing project: providing services to taxonomists for standard genome sequencing and annotation.</title>
        <authorList>
            <consortium name="The Broad Institute Genomics Platform"/>
            <consortium name="The Broad Institute Genome Sequencing Center for Infectious Disease"/>
            <person name="Wu L."/>
            <person name="Ma J."/>
        </authorList>
    </citation>
    <scope>NUCLEOTIDE SEQUENCE [LARGE SCALE GENOMIC DNA]</scope>
    <source>
        <strain evidence="2">JCM 18459</strain>
    </source>
</reference>
<protein>
    <submittedName>
        <fullName evidence="1">Uncharacterized protein</fullName>
    </submittedName>
</protein>
<comment type="caution">
    <text evidence="1">The sequence shown here is derived from an EMBL/GenBank/DDBJ whole genome shotgun (WGS) entry which is preliminary data.</text>
</comment>
<evidence type="ECO:0000313" key="1">
    <source>
        <dbReference type="EMBL" id="GAA5140674.1"/>
    </source>
</evidence>
<keyword evidence="2" id="KW-1185">Reference proteome</keyword>
<dbReference type="EMBL" id="BAABKG010000001">
    <property type="protein sequence ID" value="GAA5140674.1"/>
    <property type="molecule type" value="Genomic_DNA"/>
</dbReference>
<name>A0ABP9P5H9_9ACTN</name>
<dbReference type="RefSeq" id="WP_345453246.1">
    <property type="nucleotide sequence ID" value="NZ_BAABKG010000001.1"/>
</dbReference>
<dbReference type="Proteomes" id="UP001500221">
    <property type="component" value="Unassembled WGS sequence"/>
</dbReference>
<evidence type="ECO:0000313" key="2">
    <source>
        <dbReference type="Proteomes" id="UP001500221"/>
    </source>
</evidence>
<organism evidence="1 2">
    <name type="scientific">Nocardioides marinquilinus</name>
    <dbReference type="NCBI Taxonomy" id="1210400"/>
    <lineage>
        <taxon>Bacteria</taxon>
        <taxon>Bacillati</taxon>
        <taxon>Actinomycetota</taxon>
        <taxon>Actinomycetes</taxon>
        <taxon>Propionibacteriales</taxon>
        <taxon>Nocardioidaceae</taxon>
        <taxon>Nocardioides</taxon>
    </lineage>
</organism>
<sequence>MTHEPTAPFRPVITDQAALEEAWRRLMSPLGFGRTSVWLMLVGDDGRPVPQLTEVEGCERPLTPGELDGLADAARLLLDDLAPAGRLALLLSRPGPARPTPADVALARGVLEACRTHGVPTEVVHLATDTDVVPLPYDTLALPAA</sequence>
<proteinExistence type="predicted"/>
<accession>A0ABP9P5H9</accession>
<gene>
    <name evidence="1" type="ORF">GCM10023340_01190</name>
</gene>